<evidence type="ECO:0000256" key="3">
    <source>
        <dbReference type="ARBA" id="ARBA00015499"/>
    </source>
</evidence>
<dbReference type="InterPro" id="IPR001199">
    <property type="entry name" value="Cyt_B5-like_heme/steroid-bd"/>
</dbReference>
<dbReference type="Gene3D" id="3.90.420.10">
    <property type="entry name" value="Oxidoreductase, molybdopterin-binding domain"/>
    <property type="match status" value="1"/>
</dbReference>
<dbReference type="Gene3D" id="3.10.120.10">
    <property type="entry name" value="Cytochrome b5-like heme/steroid binding domain"/>
    <property type="match status" value="1"/>
</dbReference>
<dbReference type="InterPro" id="IPR005066">
    <property type="entry name" value="MoCF_OxRdtse_dimer"/>
</dbReference>
<keyword evidence="5" id="KW-0479">Metal-binding</keyword>
<dbReference type="PRINTS" id="PR00407">
    <property type="entry name" value="EUMOPTERIN"/>
</dbReference>
<dbReference type="Pfam" id="PF00173">
    <property type="entry name" value="Cyt-b5"/>
    <property type="match status" value="1"/>
</dbReference>
<accession>A0ABR0SLJ5</accession>
<name>A0ABR0SLJ5_9HYPO</name>
<feature type="compositionally biased region" description="Polar residues" evidence="8">
    <location>
        <begin position="30"/>
        <end position="50"/>
    </location>
</feature>
<feature type="region of interest" description="Disordered" evidence="8">
    <location>
        <begin position="565"/>
        <end position="595"/>
    </location>
</feature>
<reference evidence="10 11" key="1">
    <citation type="submission" date="2024-01" db="EMBL/GenBank/DDBJ databases">
        <title>Complete genome of Cladobotryum mycophilum ATHUM6906.</title>
        <authorList>
            <person name="Christinaki A.C."/>
            <person name="Myridakis A.I."/>
            <person name="Kouvelis V.N."/>
        </authorList>
    </citation>
    <scope>NUCLEOTIDE SEQUENCE [LARGE SCALE GENOMIC DNA]</scope>
    <source>
        <strain evidence="10 11">ATHUM6906</strain>
    </source>
</reference>
<dbReference type="Pfam" id="PF03404">
    <property type="entry name" value="Mo-co_dimer"/>
    <property type="match status" value="2"/>
</dbReference>
<keyword evidence="4" id="KW-0500">Molybdenum</keyword>
<comment type="catalytic activity">
    <reaction evidence="7">
        <text>nitrite + NADP(+) + H2O = nitrate + NADPH + H(+)</text>
        <dbReference type="Rhea" id="RHEA:19061"/>
        <dbReference type="ChEBI" id="CHEBI:15377"/>
        <dbReference type="ChEBI" id="CHEBI:15378"/>
        <dbReference type="ChEBI" id="CHEBI:16301"/>
        <dbReference type="ChEBI" id="CHEBI:17632"/>
        <dbReference type="ChEBI" id="CHEBI:57783"/>
        <dbReference type="ChEBI" id="CHEBI:58349"/>
        <dbReference type="EC" id="1.7.1.3"/>
    </reaction>
</comment>
<evidence type="ECO:0000256" key="2">
    <source>
        <dbReference type="ARBA" id="ARBA00012673"/>
    </source>
</evidence>
<comment type="caution">
    <text evidence="10">The sequence shown here is derived from an EMBL/GenBank/DDBJ whole genome shotgun (WGS) entry which is preliminary data.</text>
</comment>
<dbReference type="InterPro" id="IPR008335">
    <property type="entry name" value="Mopterin_OxRdtase_euk"/>
</dbReference>
<keyword evidence="11" id="KW-1185">Reference proteome</keyword>
<evidence type="ECO:0000256" key="7">
    <source>
        <dbReference type="ARBA" id="ARBA00049155"/>
    </source>
</evidence>
<dbReference type="PROSITE" id="PS50255">
    <property type="entry name" value="CYTOCHROME_B5_2"/>
    <property type="match status" value="1"/>
</dbReference>
<dbReference type="SUPFAM" id="SSF81296">
    <property type="entry name" value="E set domains"/>
    <property type="match status" value="2"/>
</dbReference>
<dbReference type="EMBL" id="JAVFKD010000012">
    <property type="protein sequence ID" value="KAK5992993.1"/>
    <property type="molecule type" value="Genomic_DNA"/>
</dbReference>
<dbReference type="InterPro" id="IPR014756">
    <property type="entry name" value="Ig_E-set"/>
</dbReference>
<dbReference type="EC" id="1.7.1.3" evidence="2"/>
<dbReference type="PANTHER" id="PTHR19372:SF7">
    <property type="entry name" value="SULFITE OXIDASE, MITOCHONDRIAL"/>
    <property type="match status" value="1"/>
</dbReference>
<dbReference type="SUPFAM" id="SSF56524">
    <property type="entry name" value="Oxidoreductase molybdopterin-binding domain"/>
    <property type="match status" value="1"/>
</dbReference>
<feature type="compositionally biased region" description="Low complexity" evidence="8">
    <location>
        <begin position="9"/>
        <end position="22"/>
    </location>
</feature>
<proteinExistence type="predicted"/>
<sequence length="662" mass="72763">MTLPASTHLARPLRLATRPRGPLSRRLQAPSRTPCRTFTKTSTPRQSQGASPPKPTTLRQFAPRAAALLASLGFLSFALNFSLTPHSFLDTAAASLSYPESVSEIEFDERDPRLPRFRISDVRKHDAKSGNPWVVYGDKVYDITDWIAAHPGGQVILTAAGGSIEPYWNIFTIHKNKYVQDILEQYCIGYVHKDDLVDGKPAQELIEDPFADDPQRHAALMTHTSKPRNAETPGEVISSEFLTPNELFYVRNHFWVPKMTDEEAEAHVLTIELLDGTTKEYTLRDLKTKFPKRSVTAVLQCSGNRRSHMSQDSGRKTNGLPWTAGAISNATWEGVYLADVLADAGFDRMTVLDGTSEEKHVHFAGLEAYAASIPIKKAVDPQGDVLLAYGMNGKTLPRDHGFPLRSVVPGNVAARSVKWLNHIALSDEESYSQWQRKDYKCFGPNQTKVDWDAAPSIQEMPVQSAITTVKLGDWKAGNGASSSPSPKVPARDISLSGYAISGGGREVIRVDVSADNGKNWSQAHLLPDCVAKDGSSSPCKGHGAWAWKRWQFNGTLPLDAFKDAEDNDPSDDGNTIMREGAEGAGGDASKARAKNDRNKRCTTLVVKATDEVYNTQPEHQAAIWNVRGNLATAWHRVQVCSDCSPSAIITKPREKPSAADRK</sequence>
<evidence type="ECO:0000259" key="9">
    <source>
        <dbReference type="PROSITE" id="PS50255"/>
    </source>
</evidence>
<dbReference type="SUPFAM" id="SSF55856">
    <property type="entry name" value="Cytochrome b5-like heme/steroid binding domain"/>
    <property type="match status" value="1"/>
</dbReference>
<evidence type="ECO:0000313" key="10">
    <source>
        <dbReference type="EMBL" id="KAK5992993.1"/>
    </source>
</evidence>
<feature type="domain" description="Cytochrome b5 heme-binding" evidence="9">
    <location>
        <begin position="114"/>
        <end position="192"/>
    </location>
</feature>
<keyword evidence="6" id="KW-0560">Oxidoreductase</keyword>
<dbReference type="Proteomes" id="UP001338125">
    <property type="component" value="Unassembled WGS sequence"/>
</dbReference>
<evidence type="ECO:0000256" key="6">
    <source>
        <dbReference type="ARBA" id="ARBA00023002"/>
    </source>
</evidence>
<dbReference type="Gene3D" id="2.60.40.650">
    <property type="match status" value="1"/>
</dbReference>
<evidence type="ECO:0000256" key="8">
    <source>
        <dbReference type="SAM" id="MobiDB-lite"/>
    </source>
</evidence>
<protein>
    <recommendedName>
        <fullName evidence="3">Nitrate reductase [NADPH]</fullName>
        <ecNumber evidence="2">1.7.1.3</ecNumber>
    </recommendedName>
</protein>
<dbReference type="InterPro" id="IPR036400">
    <property type="entry name" value="Cyt_B5-like_heme/steroid_sf"/>
</dbReference>
<dbReference type="InterPro" id="IPR036374">
    <property type="entry name" value="OxRdtase_Mopterin-bd_sf"/>
</dbReference>
<dbReference type="InterPro" id="IPR000572">
    <property type="entry name" value="OxRdtase_Mopterin-bd_dom"/>
</dbReference>
<evidence type="ECO:0000256" key="4">
    <source>
        <dbReference type="ARBA" id="ARBA00022505"/>
    </source>
</evidence>
<evidence type="ECO:0000256" key="1">
    <source>
        <dbReference type="ARBA" id="ARBA00001924"/>
    </source>
</evidence>
<dbReference type="PANTHER" id="PTHR19372">
    <property type="entry name" value="SULFITE REDUCTASE"/>
    <property type="match status" value="1"/>
</dbReference>
<evidence type="ECO:0000313" key="11">
    <source>
        <dbReference type="Proteomes" id="UP001338125"/>
    </source>
</evidence>
<gene>
    <name evidence="10" type="ORF">PT974_06418</name>
</gene>
<comment type="cofactor">
    <cofactor evidence="1">
        <name>Mo-molybdopterin</name>
        <dbReference type="ChEBI" id="CHEBI:71302"/>
    </cofactor>
</comment>
<evidence type="ECO:0000256" key="5">
    <source>
        <dbReference type="ARBA" id="ARBA00022723"/>
    </source>
</evidence>
<organism evidence="10 11">
    <name type="scientific">Cladobotryum mycophilum</name>
    <dbReference type="NCBI Taxonomy" id="491253"/>
    <lineage>
        <taxon>Eukaryota</taxon>
        <taxon>Fungi</taxon>
        <taxon>Dikarya</taxon>
        <taxon>Ascomycota</taxon>
        <taxon>Pezizomycotina</taxon>
        <taxon>Sordariomycetes</taxon>
        <taxon>Hypocreomycetidae</taxon>
        <taxon>Hypocreales</taxon>
        <taxon>Hypocreaceae</taxon>
        <taxon>Cladobotryum</taxon>
    </lineage>
</organism>
<feature type="region of interest" description="Disordered" evidence="8">
    <location>
        <begin position="1"/>
        <end position="57"/>
    </location>
</feature>
<dbReference type="Pfam" id="PF00174">
    <property type="entry name" value="Oxidored_molyb"/>
    <property type="match status" value="1"/>
</dbReference>
<dbReference type="SMART" id="SM01117">
    <property type="entry name" value="Cyt-b5"/>
    <property type="match status" value="1"/>
</dbReference>